<dbReference type="InterPro" id="IPR037066">
    <property type="entry name" value="Plug_dom_sf"/>
</dbReference>
<feature type="chain" id="PRO_5046967830" evidence="9">
    <location>
        <begin position="26"/>
        <end position="1060"/>
    </location>
</feature>
<keyword evidence="5 9" id="KW-0732">Signal</keyword>
<dbReference type="SUPFAM" id="SSF56935">
    <property type="entry name" value="Porins"/>
    <property type="match status" value="1"/>
</dbReference>
<evidence type="ECO:0000256" key="5">
    <source>
        <dbReference type="ARBA" id="ARBA00022729"/>
    </source>
</evidence>
<dbReference type="PANTHER" id="PTHR30069">
    <property type="entry name" value="TONB-DEPENDENT OUTER MEMBRANE RECEPTOR"/>
    <property type="match status" value="1"/>
</dbReference>
<feature type="domain" description="TonB-dependent receptor plug" evidence="10">
    <location>
        <begin position="118"/>
        <end position="228"/>
    </location>
</feature>
<accession>A0ABQ3I2Y6</accession>
<keyword evidence="6 8" id="KW-0472">Membrane</keyword>
<dbReference type="Gene3D" id="2.170.130.10">
    <property type="entry name" value="TonB-dependent receptor, plug domain"/>
    <property type="match status" value="1"/>
</dbReference>
<evidence type="ECO:0000256" key="8">
    <source>
        <dbReference type="PROSITE-ProRule" id="PRU01360"/>
    </source>
</evidence>
<keyword evidence="3 8" id="KW-1134">Transmembrane beta strand</keyword>
<comment type="similarity">
    <text evidence="8">Belongs to the TonB-dependent receptor family.</text>
</comment>
<keyword evidence="12" id="KW-1185">Reference proteome</keyword>
<evidence type="ECO:0000256" key="4">
    <source>
        <dbReference type="ARBA" id="ARBA00022692"/>
    </source>
</evidence>
<dbReference type="NCBIfam" id="TIGR04057">
    <property type="entry name" value="SusC_RagA_signa"/>
    <property type="match status" value="1"/>
</dbReference>
<dbReference type="EMBL" id="BNAF01000020">
    <property type="protein sequence ID" value="GHE49644.1"/>
    <property type="molecule type" value="Genomic_DNA"/>
</dbReference>
<keyword evidence="2 8" id="KW-0813">Transport</keyword>
<evidence type="ECO:0000256" key="2">
    <source>
        <dbReference type="ARBA" id="ARBA00022448"/>
    </source>
</evidence>
<dbReference type="PROSITE" id="PS52016">
    <property type="entry name" value="TONB_DEPENDENT_REC_3"/>
    <property type="match status" value="1"/>
</dbReference>
<protein>
    <submittedName>
        <fullName evidence="11">SusC/RagA family TonB-linked outer membrane protein</fullName>
    </submittedName>
</protein>
<evidence type="ECO:0000313" key="12">
    <source>
        <dbReference type="Proteomes" id="UP000620550"/>
    </source>
</evidence>
<keyword evidence="7 8" id="KW-0998">Cell outer membrane</keyword>
<dbReference type="Proteomes" id="UP000620550">
    <property type="component" value="Unassembled WGS sequence"/>
</dbReference>
<evidence type="ECO:0000256" key="3">
    <source>
        <dbReference type="ARBA" id="ARBA00022452"/>
    </source>
</evidence>
<comment type="caution">
    <text evidence="11">The sequence shown here is derived from an EMBL/GenBank/DDBJ whole genome shotgun (WGS) entry which is preliminary data.</text>
</comment>
<evidence type="ECO:0000259" key="10">
    <source>
        <dbReference type="Pfam" id="PF07715"/>
    </source>
</evidence>
<name>A0ABQ3I2Y6_9SPHI</name>
<reference evidence="12" key="1">
    <citation type="journal article" date="2019" name="Int. J. Syst. Evol. Microbiol.">
        <title>The Global Catalogue of Microorganisms (GCM) 10K type strain sequencing project: providing services to taxonomists for standard genome sequencing and annotation.</title>
        <authorList>
            <consortium name="The Broad Institute Genomics Platform"/>
            <consortium name="The Broad Institute Genome Sequencing Center for Infectious Disease"/>
            <person name="Wu L."/>
            <person name="Ma J."/>
        </authorList>
    </citation>
    <scope>NUCLEOTIDE SEQUENCE [LARGE SCALE GENOMIC DNA]</scope>
    <source>
        <strain evidence="12">CGMCC 1.12966</strain>
    </source>
</reference>
<dbReference type="InterPro" id="IPR039426">
    <property type="entry name" value="TonB-dep_rcpt-like"/>
</dbReference>
<dbReference type="InterPro" id="IPR012910">
    <property type="entry name" value="Plug_dom"/>
</dbReference>
<evidence type="ECO:0000256" key="1">
    <source>
        <dbReference type="ARBA" id="ARBA00004571"/>
    </source>
</evidence>
<evidence type="ECO:0000313" key="11">
    <source>
        <dbReference type="EMBL" id="GHE49644.1"/>
    </source>
</evidence>
<dbReference type="Gene3D" id="2.40.170.20">
    <property type="entry name" value="TonB-dependent receptor, beta-barrel domain"/>
    <property type="match status" value="1"/>
</dbReference>
<dbReference type="PANTHER" id="PTHR30069:SF29">
    <property type="entry name" value="HEMOGLOBIN AND HEMOGLOBIN-HAPTOGLOBIN-BINDING PROTEIN 1-RELATED"/>
    <property type="match status" value="1"/>
</dbReference>
<gene>
    <name evidence="11" type="ORF">GCM10017764_35850</name>
</gene>
<evidence type="ECO:0000256" key="7">
    <source>
        <dbReference type="ARBA" id="ARBA00023237"/>
    </source>
</evidence>
<dbReference type="InterPro" id="IPR023997">
    <property type="entry name" value="TonB-dep_OMP_SusC/RagA_CS"/>
</dbReference>
<dbReference type="InterPro" id="IPR036942">
    <property type="entry name" value="Beta-barrel_TonB_sf"/>
</dbReference>
<evidence type="ECO:0000256" key="9">
    <source>
        <dbReference type="SAM" id="SignalP"/>
    </source>
</evidence>
<keyword evidence="4 8" id="KW-0812">Transmembrane</keyword>
<organism evidence="11 12">
    <name type="scientific">Sphingobacterium griseoflavum</name>
    <dbReference type="NCBI Taxonomy" id="1474952"/>
    <lineage>
        <taxon>Bacteria</taxon>
        <taxon>Pseudomonadati</taxon>
        <taxon>Bacteroidota</taxon>
        <taxon>Sphingobacteriia</taxon>
        <taxon>Sphingobacteriales</taxon>
        <taxon>Sphingobacteriaceae</taxon>
        <taxon>Sphingobacterium</taxon>
    </lineage>
</organism>
<dbReference type="RefSeq" id="WP_189628112.1">
    <property type="nucleotide sequence ID" value="NZ_JBHUMC010000002.1"/>
</dbReference>
<proteinExistence type="inferred from homology"/>
<sequence length="1060" mass="119267">MNRIKQSVSRALGLLLAMLPLLVMAQPGLQLTVRDSLTQQEILGYNLSINGRAVKAADGRVDLSAFDSPYLLRISHVGYAPHEGSYAKLGERLQVLLRGEQQLEEVQVNTGYQKISRERLTGSVDLIGRELLERSPVSNILNRLEDITPAIAFDRRRFNYNFPNVVDNNLTVRGISTISSEARPLIVLDNFPYDGAIETINPNDVESISVLKDAAASSIWGARAGNGVIVITTKKGRAQDVPRINLVGNVSIGAQPNLFRLRQAGSSAYIDMEMLLFARGFYDAQINNPRAPALSPVVELLRLQREGTLAQDDLQAQLDVLRGIDIRQDYMDYFYRPSVDQRYALNMSGGGERNGYYLSAGYDGQQPFLRENSTQRITMNSAYNHKLGTRLELQGKLMFSRLLDRRSPFGYEQVPIYPYADLVDEQGQALPVNYRFGSRYLDGLEGRGLLDWRYRPYDELRNSNNRSSSNELLLDLGATLRPLPGLSYSLSGQATFNNGTSENMNSLETYFTRSLVNLFTREQGGSLQYGIPLGAILERSNSERQSLALRNQLNYERTLSTQHRLSAMLGMELRQVASSADASRLYGYNPSNLSFLPVDMASLLPTFNNLGGSQRLGNAGFSRTSLTDRFVSYYANVAYNYHDRYDVYGSARRDASNIFGVDTNNKWAPLWSVGAAWNIQQEAFWNSDLLSQLKLRLSYGHSGNVNSRVAALTTIRHTTQLGDFGRMPLATLATPPNPSLRWEKVKTLNLGLDFALLHSRLRGSIDLYRRRSVDLIAITPVDPTVGFRRLTMNSANIEGKGMDLQLNSQNLRGALQWSSNLLLSYSKVMVTRYMGETRPVMSTLQDVAPLEGYPAFGVFSYRWAGLNPETGDPIGFLNGERSEDWRNMINNTPIEELRLHGTAVPLWFGALRNDLRYRHFLLSVNVGFRFAYFFRQRTQNFHNFGSWRPLDASFLQRWQQPGDEKRTHVPSFEYPSNSFRNSFYNGVEANVLPGDVIRLNDIRLTYQLGRWRGLRSVELFGLLSNVGILWRANSEGWDPATPTNELGLPRSASFGLSIGL</sequence>
<dbReference type="Pfam" id="PF07715">
    <property type="entry name" value="Plug"/>
    <property type="match status" value="1"/>
</dbReference>
<dbReference type="NCBIfam" id="TIGR04056">
    <property type="entry name" value="OMP_RagA_SusC"/>
    <property type="match status" value="1"/>
</dbReference>
<evidence type="ECO:0000256" key="6">
    <source>
        <dbReference type="ARBA" id="ARBA00023136"/>
    </source>
</evidence>
<comment type="subcellular location">
    <subcellularLocation>
        <location evidence="1 8">Cell outer membrane</location>
        <topology evidence="1 8">Multi-pass membrane protein</topology>
    </subcellularLocation>
</comment>
<feature type="signal peptide" evidence="9">
    <location>
        <begin position="1"/>
        <end position="25"/>
    </location>
</feature>
<dbReference type="InterPro" id="IPR023996">
    <property type="entry name" value="TonB-dep_OMP_SusC/RagA"/>
</dbReference>